<dbReference type="AlphaFoldDB" id="A0A9L0RAH3"/>
<dbReference type="GO" id="GO:0006281">
    <property type="term" value="P:DNA repair"/>
    <property type="evidence" value="ECO:0000318"/>
    <property type="project" value="GO_Central"/>
</dbReference>
<keyword evidence="1" id="KW-0175">Coiled coil</keyword>
<feature type="compositionally biased region" description="Low complexity" evidence="2">
    <location>
        <begin position="93"/>
        <end position="108"/>
    </location>
</feature>
<dbReference type="Ensembl" id="ENSECAT00000110752.1">
    <property type="protein sequence ID" value="ENSECAP00000061002.1"/>
    <property type="gene ID" value="ENSECAG00000010784.4"/>
</dbReference>
<feature type="compositionally biased region" description="Polar residues" evidence="2">
    <location>
        <begin position="274"/>
        <end position="287"/>
    </location>
</feature>
<evidence type="ECO:0000313" key="3">
    <source>
        <dbReference type="Ensembl" id="ENSECAP00000061002.1"/>
    </source>
</evidence>
<dbReference type="InterPro" id="IPR033349">
    <property type="entry name" value="ATRIP"/>
</dbReference>
<feature type="compositionally biased region" description="Pro residues" evidence="2">
    <location>
        <begin position="72"/>
        <end position="84"/>
    </location>
</feature>
<accession>A0A9L0RAH3</accession>
<reference evidence="3" key="2">
    <citation type="submission" date="2025-08" db="UniProtKB">
        <authorList>
            <consortium name="Ensembl"/>
        </authorList>
    </citation>
    <scope>IDENTIFICATION</scope>
    <source>
        <strain evidence="3">Thoroughbred</strain>
    </source>
</reference>
<evidence type="ECO:0000313" key="4">
    <source>
        <dbReference type="Proteomes" id="UP000002281"/>
    </source>
</evidence>
<feature type="coiled-coil region" evidence="1">
    <location>
        <begin position="170"/>
        <end position="197"/>
    </location>
</feature>
<keyword evidence="4" id="KW-1185">Reference proteome</keyword>
<sequence length="930" mass="99849">MCVIPPRPPAGSSLGRELGGVALAAEASGGARAVGPALRPRGDQAVLGAFGDCLVVGMAGTPAPGSRRRSGPPAPSPGPPPSTGHPPSKRARGFPAAAAPDPEDPFGAHGDFTADDLEELDTLASQALSQCPAAARDVFNVHKVPRLDGMSKNPAGKNRESVPVKDNFELEVLQAQYKELKEKMKAMEDEVLIKNGEIKILRDSLHQTESILEEQRRSHFLLEQEKTQALSDKEKEFSKKLQSLQSELQFKDAEMNELRTKLQSSERANKLAAPSTSYVSPRKSPSTVIKPEACSPQFGKPSFPTKESFSANMSLPCPCQTETGHKSLLGREVTENKTHSLGGDPIKQEESQKSLGDSWMQTSNTQGSILINLLLKQPLIPGSSLGLCHLLSSCAEAPSGTLLQPPGFGSTLAGMSSLRTTGSRDGSFPLSALREAQNLAITGLNLVARNEGSCDGDPAEGGRRAFPLCQLPGAVHLLPLVQFFISLHCQALQDLAATKRSGAPGDSPTHSSCVSSGVEASPEDSVCNLEAFSVASLSILQHLVCHSGAVVCLLLSGTGVDSTAREGNQSLVHRHGQKDVTSAPRGLADDQGQHPLLKMLLQLLTFSSAATGHLQASVLSQCLKVLVKLAENASFDFLPRFQCVFRVLTQCLSPETPLPSVLLTVELLCLLVDHEKLLPQLCSHSEGCLLLLLYMYITSRPDKAASETQWLQLEQEAVWLLAKLGVQSPSSPVTGSNCQCNVEVVRALTVMLHRQWLTVRRTGGPPRTDQQKRTVRCLRDTVLLLHSLSQKDKLFSVHCVEVLHQYDQVMPGVSMLIRGLPDVTDCEGELAGGPLPAPALTWAFSSSLLTSQTSPPYVSSPPSTTAFASTGVILVFLLWFFSEHIRLPFAYICCVGLAEPRFFQKHPCLNCLCITLLAVTEGARPGRGRD</sequence>
<dbReference type="GO" id="GO:0000077">
    <property type="term" value="P:DNA damage checkpoint signaling"/>
    <property type="evidence" value="ECO:0007669"/>
    <property type="project" value="InterPro"/>
</dbReference>
<organism evidence="3 4">
    <name type="scientific">Equus caballus</name>
    <name type="common">Horse</name>
    <dbReference type="NCBI Taxonomy" id="9796"/>
    <lineage>
        <taxon>Eukaryota</taxon>
        <taxon>Metazoa</taxon>
        <taxon>Chordata</taxon>
        <taxon>Craniata</taxon>
        <taxon>Vertebrata</taxon>
        <taxon>Euteleostomi</taxon>
        <taxon>Mammalia</taxon>
        <taxon>Eutheria</taxon>
        <taxon>Laurasiatheria</taxon>
        <taxon>Perissodactyla</taxon>
        <taxon>Equidae</taxon>
        <taxon>Equus</taxon>
    </lineage>
</organism>
<protein>
    <submittedName>
        <fullName evidence="3">ATR interacting protein</fullName>
    </submittedName>
</protein>
<proteinExistence type="predicted"/>
<dbReference type="GeneTree" id="ENSGT00390000012850"/>
<feature type="region of interest" description="Disordered" evidence="2">
    <location>
        <begin position="60"/>
        <end position="112"/>
    </location>
</feature>
<dbReference type="GO" id="GO:0070530">
    <property type="term" value="F:K63-linked polyubiquitin modification-dependent protein binding"/>
    <property type="evidence" value="ECO:0007669"/>
    <property type="project" value="Ensembl"/>
</dbReference>
<gene>
    <name evidence="3" type="primary">ATRIP</name>
</gene>
<evidence type="ECO:0000256" key="2">
    <source>
        <dbReference type="SAM" id="MobiDB-lite"/>
    </source>
</evidence>
<dbReference type="Proteomes" id="UP000002281">
    <property type="component" value="Chromosome 16"/>
</dbReference>
<feature type="region of interest" description="Disordered" evidence="2">
    <location>
        <begin position="261"/>
        <end position="290"/>
    </location>
</feature>
<reference evidence="3 4" key="1">
    <citation type="journal article" date="2009" name="Science">
        <title>Genome sequence, comparative analysis, and population genetics of the domestic horse.</title>
        <authorList>
            <consortium name="Broad Institute Genome Sequencing Platform"/>
            <consortium name="Broad Institute Whole Genome Assembly Team"/>
            <person name="Wade C.M."/>
            <person name="Giulotto E."/>
            <person name="Sigurdsson S."/>
            <person name="Zoli M."/>
            <person name="Gnerre S."/>
            <person name="Imsland F."/>
            <person name="Lear T.L."/>
            <person name="Adelson D.L."/>
            <person name="Bailey E."/>
            <person name="Bellone R.R."/>
            <person name="Bloecker H."/>
            <person name="Distl O."/>
            <person name="Edgar R.C."/>
            <person name="Garber M."/>
            <person name="Leeb T."/>
            <person name="Mauceli E."/>
            <person name="MacLeod J.N."/>
            <person name="Penedo M.C.T."/>
            <person name="Raison J.M."/>
            <person name="Sharpe T."/>
            <person name="Vogel J."/>
            <person name="Andersson L."/>
            <person name="Antczak D.F."/>
            <person name="Biagi T."/>
            <person name="Binns M.M."/>
            <person name="Chowdhary B.P."/>
            <person name="Coleman S.J."/>
            <person name="Della Valle G."/>
            <person name="Fryc S."/>
            <person name="Guerin G."/>
            <person name="Hasegawa T."/>
            <person name="Hill E.W."/>
            <person name="Jurka J."/>
            <person name="Kiialainen A."/>
            <person name="Lindgren G."/>
            <person name="Liu J."/>
            <person name="Magnani E."/>
            <person name="Mickelson J.R."/>
            <person name="Murray J."/>
            <person name="Nergadze S.G."/>
            <person name="Onofrio R."/>
            <person name="Pedroni S."/>
            <person name="Piras M.F."/>
            <person name="Raudsepp T."/>
            <person name="Rocchi M."/>
            <person name="Roeed K.H."/>
            <person name="Ryder O.A."/>
            <person name="Searle S."/>
            <person name="Skow L."/>
            <person name="Swinburne J.E."/>
            <person name="Syvaenen A.C."/>
            <person name="Tozaki T."/>
            <person name="Valberg S.J."/>
            <person name="Vaudin M."/>
            <person name="White J.R."/>
            <person name="Zody M.C."/>
            <person name="Lander E.S."/>
            <person name="Lindblad-Toh K."/>
        </authorList>
    </citation>
    <scope>NUCLEOTIDE SEQUENCE [LARGE SCALE GENOMIC DNA]</scope>
    <source>
        <strain evidence="3 4">Thoroughbred</strain>
    </source>
</reference>
<dbReference type="PANTHER" id="PTHR28594">
    <property type="entry name" value="ATR-INTERACTING PROTEIN"/>
    <property type="match status" value="1"/>
</dbReference>
<dbReference type="GO" id="GO:0005654">
    <property type="term" value="C:nucleoplasm"/>
    <property type="evidence" value="ECO:0007669"/>
    <property type="project" value="Ensembl"/>
</dbReference>
<name>A0A9L0RAH3_HORSE</name>
<reference evidence="3" key="3">
    <citation type="submission" date="2025-09" db="UniProtKB">
        <authorList>
            <consortium name="Ensembl"/>
        </authorList>
    </citation>
    <scope>IDENTIFICATION</scope>
    <source>
        <strain evidence="3">Thoroughbred</strain>
    </source>
</reference>
<dbReference type="PANTHER" id="PTHR28594:SF1">
    <property type="entry name" value="ATR-INTERACTING PROTEIN"/>
    <property type="match status" value="1"/>
</dbReference>
<dbReference type="GO" id="GO:0070310">
    <property type="term" value="C:ATR-ATRIP complex"/>
    <property type="evidence" value="ECO:0007669"/>
    <property type="project" value="Ensembl"/>
</dbReference>
<evidence type="ECO:0000256" key="1">
    <source>
        <dbReference type="SAM" id="Coils"/>
    </source>
</evidence>
<feature type="region of interest" description="Disordered" evidence="2">
    <location>
        <begin position="337"/>
        <end position="360"/>
    </location>
</feature>